<dbReference type="STRING" id="1157962.A0A250WY38"/>
<feature type="compositionally biased region" description="Polar residues" evidence="5">
    <location>
        <begin position="905"/>
        <end position="919"/>
    </location>
</feature>
<dbReference type="InterPro" id="IPR036770">
    <property type="entry name" value="Ankyrin_rpt-contain_sf"/>
</dbReference>
<feature type="repeat" description="ANK" evidence="3">
    <location>
        <begin position="719"/>
        <end position="752"/>
    </location>
</feature>
<evidence type="ECO:0000256" key="5">
    <source>
        <dbReference type="SAM" id="MobiDB-lite"/>
    </source>
</evidence>
<dbReference type="SMART" id="SM00248">
    <property type="entry name" value="ANK"/>
    <property type="match status" value="4"/>
</dbReference>
<dbReference type="Pfam" id="PF12796">
    <property type="entry name" value="Ank_2"/>
    <property type="match status" value="2"/>
</dbReference>
<feature type="region of interest" description="Disordered" evidence="5">
    <location>
        <begin position="119"/>
        <end position="148"/>
    </location>
</feature>
<evidence type="ECO:0000256" key="2">
    <source>
        <dbReference type="ARBA" id="ARBA00022803"/>
    </source>
</evidence>
<feature type="repeat" description="TPR" evidence="4">
    <location>
        <begin position="950"/>
        <end position="983"/>
    </location>
</feature>
<dbReference type="Gene3D" id="1.25.40.20">
    <property type="entry name" value="Ankyrin repeat-containing domain"/>
    <property type="match status" value="2"/>
</dbReference>
<feature type="region of interest" description="Disordered" evidence="5">
    <location>
        <begin position="866"/>
        <end position="925"/>
    </location>
</feature>
<proteinExistence type="predicted"/>
<keyword evidence="8" id="KW-1185">Reference proteome</keyword>
<reference evidence="7 8" key="1">
    <citation type="submission" date="2017-08" db="EMBL/GenBank/DDBJ databases">
        <title>Acidophilic green algal genome provides insights into adaptation to an acidic environment.</title>
        <authorList>
            <person name="Hirooka S."/>
            <person name="Hirose Y."/>
            <person name="Kanesaki Y."/>
            <person name="Higuchi S."/>
            <person name="Fujiwara T."/>
            <person name="Onuma R."/>
            <person name="Era A."/>
            <person name="Ohbayashi R."/>
            <person name="Uzuka A."/>
            <person name="Nozaki H."/>
            <person name="Yoshikawa H."/>
            <person name="Miyagishima S.Y."/>
        </authorList>
    </citation>
    <scope>NUCLEOTIDE SEQUENCE [LARGE SCALE GENOMIC DNA]</scope>
    <source>
        <strain evidence="7 8">NIES-2499</strain>
    </source>
</reference>
<feature type="compositionally biased region" description="Basic and acidic residues" evidence="5">
    <location>
        <begin position="281"/>
        <end position="302"/>
    </location>
</feature>
<dbReference type="Gene3D" id="1.25.40.10">
    <property type="entry name" value="Tetratricopeptide repeat domain"/>
    <property type="match status" value="1"/>
</dbReference>
<dbReference type="AlphaFoldDB" id="A0A250WY38"/>
<accession>A0A250WY38</accession>
<evidence type="ECO:0000313" key="7">
    <source>
        <dbReference type="EMBL" id="GAX75696.1"/>
    </source>
</evidence>
<dbReference type="SMART" id="SM00028">
    <property type="entry name" value="TPR"/>
    <property type="match status" value="3"/>
</dbReference>
<dbReference type="InterPro" id="IPR002110">
    <property type="entry name" value="Ankyrin_rpt"/>
</dbReference>
<name>A0A250WY38_9CHLO</name>
<evidence type="ECO:0000256" key="3">
    <source>
        <dbReference type="PROSITE-ProRule" id="PRU00023"/>
    </source>
</evidence>
<dbReference type="SUPFAM" id="SSF48403">
    <property type="entry name" value="Ankyrin repeat"/>
    <property type="match status" value="2"/>
</dbReference>
<dbReference type="Pfam" id="PF13181">
    <property type="entry name" value="TPR_8"/>
    <property type="match status" value="1"/>
</dbReference>
<dbReference type="InterPro" id="IPR019734">
    <property type="entry name" value="TPR_rpt"/>
</dbReference>
<gene>
    <name evidence="7" type="ORF">CEUSTIGMA_g3139.t1</name>
</gene>
<feature type="region of interest" description="Disordered" evidence="5">
    <location>
        <begin position="465"/>
        <end position="494"/>
    </location>
</feature>
<feature type="repeat" description="TPR" evidence="4">
    <location>
        <begin position="985"/>
        <end position="1018"/>
    </location>
</feature>
<sequence length="1067" mass="114389">MPRKPKMDLYEILGVDKSADPDEIRRAYKKLALQHHPDKNSDNPSAVQEFQQIGMAYRVLSDPEKKRKYDQYGKTDDDDDDLGTDDLMAMFQEVFKDVFEGMPSDLFAGLSARDFKHMPPFPKKMSGRGSSSRGVRYGGPGGRKNRMPSSMIDIMAMSMMADMADLMFRSSSHSTRRTTRNSGNGAGVGGRHQDRGGGGGNSFPSGQHNDMEENEEEEEEEDSDDNVSDDSWETVTDEEESAAVAEDEDEKSGEVRENAQSGGTSEGGNVAHCGQMPVSEDTLKGGGEKRFKAEGSKDKISADSHLPPTSATTISPSPQVIRDWFLAAKLGNIPSMSSLLKQHPALIDIQNGGLGHTALHWCAARGEVQAVQWLLDQGEAQLTQQAQPEAAAAAAGLLSKRNFQGSTPLHSAASNGQRSVVEVLLRSRGVDVEAVDADGMTASQMALKFGHPAVSSLIEEAACSASSSSSQVQETTKPDSNSTRSDSTDHHDSISNVSSKAYTYIHPRLDISDLLTSKGNSLSGDGKMKNESPTDCTAALHSCNSVENSQLPAPVFKAAVGDDLVTSTSKESTHTIKVHESTQGEDVLDKGSAISGCSIEDVTQRARRRAALIAATEEADVAEEQQAAQRRQAAAAAAASCGVRAETGRAWMDAAKAGDVHTLSKMLQRDPVLLSYKGEGTNYSFTAHTALHWTAAKGHAAATRWLLSVGAEVGALNASGSSPLHAAADNKQLECVEVLLLDGKADAQVVDSLGSCPRDLLLAREPMLLPRYDVALRAASLLRNQSADGTWSIRDMRLLLNSKGVNTAGMVERNELHTATHQVLSELMSRLPAVQSFAASSKFKQSGSTELGTPSAQYVGAAAVGGQSRPILSEDEQTRAKDVTDRNSDGHAMSRVEVEEEKSSTHLVGNQVKLNSSSRLPDEDKAMPQNAAAINNQDVQHPEEVDDDAAQVAKAKGNSAYGAGDFKKAVSYYTMALRVSPVPSAVLFSNRSAAHYNLGYFGKAQDDAEEALKLDPGNVKYMVRKAAALMGRRQFEEAAEEYRQALELSPGYGSAIQGLEEAVKRLA</sequence>
<protein>
    <recommendedName>
        <fullName evidence="6">J domain-containing protein</fullName>
    </recommendedName>
</protein>
<evidence type="ECO:0000256" key="1">
    <source>
        <dbReference type="ARBA" id="ARBA00022737"/>
    </source>
</evidence>
<feature type="repeat" description="ANK" evidence="3">
    <location>
        <begin position="686"/>
        <end position="718"/>
    </location>
</feature>
<feature type="domain" description="J" evidence="6">
    <location>
        <begin position="8"/>
        <end position="73"/>
    </location>
</feature>
<feature type="region of interest" description="Disordered" evidence="5">
    <location>
        <begin position="171"/>
        <end position="315"/>
    </location>
</feature>
<dbReference type="InterPro" id="IPR011990">
    <property type="entry name" value="TPR-like_helical_dom_sf"/>
</dbReference>
<feature type="repeat" description="ANK" evidence="3">
    <location>
        <begin position="404"/>
        <end position="437"/>
    </location>
</feature>
<keyword evidence="3" id="KW-0040">ANK repeat</keyword>
<dbReference type="SUPFAM" id="SSF46565">
    <property type="entry name" value="Chaperone J-domain"/>
    <property type="match status" value="1"/>
</dbReference>
<dbReference type="OrthoDB" id="552876at2759"/>
<dbReference type="PRINTS" id="PR00625">
    <property type="entry name" value="JDOMAIN"/>
</dbReference>
<dbReference type="Gene3D" id="1.10.287.110">
    <property type="entry name" value="DnaJ domain"/>
    <property type="match status" value="1"/>
</dbReference>
<evidence type="ECO:0000313" key="8">
    <source>
        <dbReference type="Proteomes" id="UP000232323"/>
    </source>
</evidence>
<dbReference type="SMART" id="SM00271">
    <property type="entry name" value="DnaJ"/>
    <property type="match status" value="1"/>
</dbReference>
<dbReference type="InterPro" id="IPR036869">
    <property type="entry name" value="J_dom_sf"/>
</dbReference>
<dbReference type="SUPFAM" id="SSF48452">
    <property type="entry name" value="TPR-like"/>
    <property type="match status" value="1"/>
</dbReference>
<feature type="repeat" description="TPR" evidence="4">
    <location>
        <begin position="1019"/>
        <end position="1052"/>
    </location>
</feature>
<dbReference type="CDD" id="cd06257">
    <property type="entry name" value="DnaJ"/>
    <property type="match status" value="1"/>
</dbReference>
<dbReference type="PANTHER" id="PTHR45188">
    <property type="entry name" value="DNAJ PROTEIN P58IPK HOMOLOG"/>
    <property type="match status" value="1"/>
</dbReference>
<dbReference type="EMBL" id="BEGY01000013">
    <property type="protein sequence ID" value="GAX75696.1"/>
    <property type="molecule type" value="Genomic_DNA"/>
</dbReference>
<dbReference type="PROSITE" id="PS50076">
    <property type="entry name" value="DNAJ_2"/>
    <property type="match status" value="1"/>
</dbReference>
<dbReference type="PANTHER" id="PTHR45188:SF2">
    <property type="entry name" value="DNAJ HOMOLOG SUBFAMILY C MEMBER 7"/>
    <property type="match status" value="1"/>
</dbReference>
<dbReference type="Proteomes" id="UP000232323">
    <property type="component" value="Unassembled WGS sequence"/>
</dbReference>
<feature type="compositionally biased region" description="Acidic residues" evidence="5">
    <location>
        <begin position="212"/>
        <end position="251"/>
    </location>
</feature>
<evidence type="ECO:0000256" key="4">
    <source>
        <dbReference type="PROSITE-ProRule" id="PRU00339"/>
    </source>
</evidence>
<dbReference type="InterPro" id="IPR001623">
    <property type="entry name" value="DnaJ_domain"/>
</dbReference>
<feature type="compositionally biased region" description="Gly residues" evidence="5">
    <location>
        <begin position="184"/>
        <end position="201"/>
    </location>
</feature>
<feature type="repeat" description="ANK" evidence="3">
    <location>
        <begin position="354"/>
        <end position="378"/>
    </location>
</feature>
<dbReference type="PROSITE" id="PS50005">
    <property type="entry name" value="TPR"/>
    <property type="match status" value="3"/>
</dbReference>
<dbReference type="PROSITE" id="PS50297">
    <property type="entry name" value="ANK_REP_REGION"/>
    <property type="match status" value="4"/>
</dbReference>
<evidence type="ECO:0000259" key="6">
    <source>
        <dbReference type="PROSITE" id="PS50076"/>
    </source>
</evidence>
<keyword evidence="2 4" id="KW-0802">TPR repeat</keyword>
<organism evidence="7 8">
    <name type="scientific">Chlamydomonas eustigma</name>
    <dbReference type="NCBI Taxonomy" id="1157962"/>
    <lineage>
        <taxon>Eukaryota</taxon>
        <taxon>Viridiplantae</taxon>
        <taxon>Chlorophyta</taxon>
        <taxon>core chlorophytes</taxon>
        <taxon>Chlorophyceae</taxon>
        <taxon>CS clade</taxon>
        <taxon>Chlamydomonadales</taxon>
        <taxon>Chlamydomonadaceae</taxon>
        <taxon>Chlamydomonas</taxon>
    </lineage>
</organism>
<dbReference type="Pfam" id="PF00226">
    <property type="entry name" value="DnaJ"/>
    <property type="match status" value="1"/>
</dbReference>
<keyword evidence="1" id="KW-0677">Repeat</keyword>
<feature type="compositionally biased region" description="Basic and acidic residues" evidence="5">
    <location>
        <begin position="876"/>
        <end position="904"/>
    </location>
</feature>
<dbReference type="PROSITE" id="PS50088">
    <property type="entry name" value="ANK_REPEAT"/>
    <property type="match status" value="4"/>
</dbReference>
<comment type="caution">
    <text evidence="7">The sequence shown here is derived from an EMBL/GenBank/DDBJ whole genome shotgun (WGS) entry which is preliminary data.</text>
</comment>